<evidence type="ECO:0000259" key="5">
    <source>
        <dbReference type="PROSITE" id="PS50106"/>
    </source>
</evidence>
<dbReference type="Pfam" id="PF13365">
    <property type="entry name" value="Trypsin_2"/>
    <property type="match status" value="1"/>
</dbReference>
<gene>
    <name evidence="6" type="ORF">SH580_11040</name>
</gene>
<dbReference type="EMBL" id="CP138858">
    <property type="protein sequence ID" value="WPJ93972.1"/>
    <property type="molecule type" value="Genomic_DNA"/>
</dbReference>
<dbReference type="SUPFAM" id="SSF50494">
    <property type="entry name" value="Trypsin-like serine proteases"/>
    <property type="match status" value="1"/>
</dbReference>
<dbReference type="Gene3D" id="2.40.10.120">
    <property type="match status" value="1"/>
</dbReference>
<dbReference type="PRINTS" id="PR00834">
    <property type="entry name" value="PROTEASES2C"/>
</dbReference>
<keyword evidence="7" id="KW-1185">Reference proteome</keyword>
<dbReference type="SMART" id="SM00228">
    <property type="entry name" value="PDZ"/>
    <property type="match status" value="1"/>
</dbReference>
<reference evidence="6 7" key="1">
    <citation type="submission" date="2023-11" db="EMBL/GenBank/DDBJ databases">
        <title>Coraliomargarita sp. nov., isolated from marine algae.</title>
        <authorList>
            <person name="Lee J.K."/>
            <person name="Baek J.H."/>
            <person name="Kim J.M."/>
            <person name="Choi D.G."/>
            <person name="Jeon C.O."/>
        </authorList>
    </citation>
    <scope>NUCLEOTIDE SEQUENCE [LARGE SCALE GENOMIC DNA]</scope>
    <source>
        <strain evidence="6 7">J2-16</strain>
    </source>
</reference>
<evidence type="ECO:0000256" key="4">
    <source>
        <dbReference type="SAM" id="SignalP"/>
    </source>
</evidence>
<keyword evidence="4" id="KW-0732">Signal</keyword>
<dbReference type="Gene3D" id="2.30.42.10">
    <property type="match status" value="1"/>
</dbReference>
<dbReference type="InterPro" id="IPR001478">
    <property type="entry name" value="PDZ"/>
</dbReference>
<protein>
    <submittedName>
        <fullName evidence="6">S1C family serine protease</fullName>
        <ecNumber evidence="6">3.4.21.-</ecNumber>
    </submittedName>
</protein>
<evidence type="ECO:0000256" key="2">
    <source>
        <dbReference type="ARBA" id="ARBA00022670"/>
    </source>
</evidence>
<dbReference type="PANTHER" id="PTHR22939:SF129">
    <property type="entry name" value="SERINE PROTEASE HTRA2, MITOCHONDRIAL"/>
    <property type="match status" value="1"/>
</dbReference>
<dbReference type="SUPFAM" id="SSF50156">
    <property type="entry name" value="PDZ domain-like"/>
    <property type="match status" value="1"/>
</dbReference>
<dbReference type="Proteomes" id="UP001324993">
    <property type="component" value="Chromosome"/>
</dbReference>
<name>A0ABZ0REL3_9BACT</name>
<dbReference type="RefSeq" id="WP_319830938.1">
    <property type="nucleotide sequence ID" value="NZ_CP138858.1"/>
</dbReference>
<organism evidence="6 7">
    <name type="scientific">Coraliomargarita algicola</name>
    <dbReference type="NCBI Taxonomy" id="3092156"/>
    <lineage>
        <taxon>Bacteria</taxon>
        <taxon>Pseudomonadati</taxon>
        <taxon>Verrucomicrobiota</taxon>
        <taxon>Opitutia</taxon>
        <taxon>Puniceicoccales</taxon>
        <taxon>Coraliomargaritaceae</taxon>
        <taxon>Coraliomargarita</taxon>
    </lineage>
</organism>
<keyword evidence="2 6" id="KW-0645">Protease</keyword>
<evidence type="ECO:0000256" key="3">
    <source>
        <dbReference type="ARBA" id="ARBA00022801"/>
    </source>
</evidence>
<dbReference type="GO" id="GO:0006508">
    <property type="term" value="P:proteolysis"/>
    <property type="evidence" value="ECO:0007669"/>
    <property type="project" value="UniProtKB-KW"/>
</dbReference>
<dbReference type="EC" id="3.4.21.-" evidence="6"/>
<evidence type="ECO:0000313" key="7">
    <source>
        <dbReference type="Proteomes" id="UP001324993"/>
    </source>
</evidence>
<comment type="similarity">
    <text evidence="1">Belongs to the peptidase S1C family.</text>
</comment>
<dbReference type="InterPro" id="IPR001940">
    <property type="entry name" value="Peptidase_S1C"/>
</dbReference>
<sequence length="350" mass="37850">MRPCFIWFALASAFCAHLVSANSAEALALQERLLEVYEQNKGAVVRVKAAYTSDEVDGKQQIMLRVGTGFFISKEGHVLVSASRAAGASRVWIEYEGRPYATEAVGHDRLTNISVLRVLEPPEGFSIIKLDASEPLPQIGSIAIAITCPLDFGPTPVMGLFTGVEKKLGNKVFPTSYIRTSIPVDGGQGGCPMLDLNGRFIGVSVASIAELNGSFLLPVDALVRVRDDLMFSGHIIHGWMGFEVASKLLEDDTNGVYLSSVIEDAPAAQAGLQEGDRLVSIAGRSIENVFDVPGAFFFTRANQFTPVEVLRGEELLKLSVKTLPRPERNPVIAVEEDAAERASEKEEDGQ</sequence>
<dbReference type="Pfam" id="PF13180">
    <property type="entry name" value="PDZ_2"/>
    <property type="match status" value="1"/>
</dbReference>
<evidence type="ECO:0000256" key="1">
    <source>
        <dbReference type="ARBA" id="ARBA00010541"/>
    </source>
</evidence>
<feature type="domain" description="PDZ" evidence="5">
    <location>
        <begin position="238"/>
        <end position="289"/>
    </location>
</feature>
<keyword evidence="3 6" id="KW-0378">Hydrolase</keyword>
<evidence type="ECO:0000313" key="6">
    <source>
        <dbReference type="EMBL" id="WPJ93972.1"/>
    </source>
</evidence>
<feature type="signal peptide" evidence="4">
    <location>
        <begin position="1"/>
        <end position="21"/>
    </location>
</feature>
<dbReference type="PANTHER" id="PTHR22939">
    <property type="entry name" value="SERINE PROTEASE FAMILY S1C HTRA-RELATED"/>
    <property type="match status" value="1"/>
</dbReference>
<accession>A0ABZ0REL3</accession>
<dbReference type="InterPro" id="IPR036034">
    <property type="entry name" value="PDZ_sf"/>
</dbReference>
<dbReference type="InterPro" id="IPR009003">
    <property type="entry name" value="Peptidase_S1_PA"/>
</dbReference>
<dbReference type="PROSITE" id="PS50106">
    <property type="entry name" value="PDZ"/>
    <property type="match status" value="1"/>
</dbReference>
<feature type="chain" id="PRO_5046920787" evidence="4">
    <location>
        <begin position="22"/>
        <end position="350"/>
    </location>
</feature>
<dbReference type="GO" id="GO:0008233">
    <property type="term" value="F:peptidase activity"/>
    <property type="evidence" value="ECO:0007669"/>
    <property type="project" value="UniProtKB-KW"/>
</dbReference>
<proteinExistence type="inferred from homology"/>